<accession>A0A128ECB1</accession>
<keyword evidence="2" id="KW-1185">Reference proteome</keyword>
<proteinExistence type="predicted"/>
<protein>
    <submittedName>
        <fullName evidence="1">Uncharacterized protein</fullName>
    </submittedName>
</protein>
<dbReference type="Proteomes" id="UP000069632">
    <property type="component" value="Unassembled WGS sequence"/>
</dbReference>
<evidence type="ECO:0000313" key="1">
    <source>
        <dbReference type="EMBL" id="CZE46579.1"/>
    </source>
</evidence>
<reference evidence="1 2" key="1">
    <citation type="submission" date="2016-02" db="EMBL/GenBank/DDBJ databases">
        <authorList>
            <consortium name="Pathogen Informatics"/>
        </authorList>
    </citation>
    <scope>NUCLEOTIDE SEQUENCE [LARGE SCALE GENOMIC DNA]</scope>
    <source>
        <strain evidence="1 2">RC20</strain>
    </source>
</reference>
<organism evidence="1 2">
    <name type="scientific">Campylobacter geochelonis</name>
    <dbReference type="NCBI Taxonomy" id="1780362"/>
    <lineage>
        <taxon>Bacteria</taxon>
        <taxon>Pseudomonadati</taxon>
        <taxon>Campylobacterota</taxon>
        <taxon>Epsilonproteobacteria</taxon>
        <taxon>Campylobacterales</taxon>
        <taxon>Campylobacteraceae</taxon>
        <taxon>Campylobacter</taxon>
    </lineage>
</organism>
<gene>
    <name evidence="1" type="ORF">ERS672216_00451</name>
</gene>
<dbReference type="AlphaFoldDB" id="A0A128ECB1"/>
<evidence type="ECO:0000313" key="2">
    <source>
        <dbReference type="Proteomes" id="UP000069632"/>
    </source>
</evidence>
<dbReference type="EMBL" id="FIZP01000001">
    <property type="protein sequence ID" value="CZE46579.1"/>
    <property type="molecule type" value="Genomic_DNA"/>
</dbReference>
<dbReference type="RefSeq" id="WP_075539983.1">
    <property type="nucleotide sequence ID" value="NZ_CP053844.1"/>
</dbReference>
<dbReference type="OrthoDB" id="72213at2"/>
<sequence length="161" mass="19135">MKIDDITPNNFDKVFEKMLKDKKKRGVANARIDFENISINDKIKLILFLIFNGNGVENIIYKILFWENDTEIKNYIETKIPKENFKKIKPYKKGAEPGVIFIEQNEINTDFLKSILLRHFNFELAKEPLLNIRVLLFVKMKNQFSILLDIYDDRGCYAYYL</sequence>
<name>A0A128ECB1_9BACT</name>